<organism evidence="2 3">
    <name type="scientific">Stylonychia lemnae</name>
    <name type="common">Ciliate</name>
    <dbReference type="NCBI Taxonomy" id="5949"/>
    <lineage>
        <taxon>Eukaryota</taxon>
        <taxon>Sar</taxon>
        <taxon>Alveolata</taxon>
        <taxon>Ciliophora</taxon>
        <taxon>Intramacronucleata</taxon>
        <taxon>Spirotrichea</taxon>
        <taxon>Stichotrichia</taxon>
        <taxon>Sporadotrichida</taxon>
        <taxon>Oxytrichidae</taxon>
        <taxon>Stylonychinae</taxon>
        <taxon>Stylonychia</taxon>
    </lineage>
</organism>
<evidence type="ECO:0000313" key="3">
    <source>
        <dbReference type="Proteomes" id="UP000039865"/>
    </source>
</evidence>
<dbReference type="Proteomes" id="UP000039865">
    <property type="component" value="Unassembled WGS sequence"/>
</dbReference>
<feature type="compositionally biased region" description="Low complexity" evidence="1">
    <location>
        <begin position="25"/>
        <end position="34"/>
    </location>
</feature>
<protein>
    <submittedName>
        <fullName evidence="2">Uncharacterized protein</fullName>
    </submittedName>
</protein>
<dbReference type="AlphaFoldDB" id="A0A077ZXU8"/>
<accession>A0A077ZXU8</accession>
<reference evidence="2 3" key="1">
    <citation type="submission" date="2014-06" db="EMBL/GenBank/DDBJ databases">
        <authorList>
            <person name="Swart Estienne"/>
        </authorList>
    </citation>
    <scope>NUCLEOTIDE SEQUENCE [LARGE SCALE GENOMIC DNA]</scope>
    <source>
        <strain evidence="2 3">130c</strain>
    </source>
</reference>
<evidence type="ECO:0000256" key="1">
    <source>
        <dbReference type="SAM" id="MobiDB-lite"/>
    </source>
</evidence>
<feature type="region of interest" description="Disordered" evidence="1">
    <location>
        <begin position="118"/>
        <end position="141"/>
    </location>
</feature>
<proteinExistence type="predicted"/>
<evidence type="ECO:0000313" key="2">
    <source>
        <dbReference type="EMBL" id="CDW74412.1"/>
    </source>
</evidence>
<dbReference type="EMBL" id="CCKQ01003289">
    <property type="protein sequence ID" value="CDW74412.1"/>
    <property type="molecule type" value="Genomic_DNA"/>
</dbReference>
<gene>
    <name evidence="2" type="primary">Contig19062.g20210</name>
    <name evidence="2" type="ORF">STYLEM_3391</name>
</gene>
<sequence>MDRRSNQAKVRINIPDSITQVEITPSNSISNISPGESREPTPNARSKFSTNPRTIENSPRNAIKTYHRQFTKIPESKQTSSNSLNPQIIPQMRKSLINIPLRRLKNIVLRANRGKKIRKIRQDDDDDSYSSSLDSRQSDYENQSLSYVHRKIDESINFHDNHFRNKNKIYLQNDAKFQEKLHLAEDRAKRNKQMYDILRQNKVCVLPDPKIQTHDQLPRFDILETEFQDESKKKERKLRVENNKRFKIKTIQSVDFDTVNKPPDKSGLDISLREFEQFLNLVQTRKVLAKIKDPKKKKDFQSPSISVNDYSLLKNRLLTQDLNHDLGLGKYVSKQLERKIEILNRDNKLLGNLYKVNTAISKSIGCQSKYISVQNVTYETIQEGILSPISKIVREDQNQFAMAYSQQKKNMELQMVKENYKNLSTFRVLDRLSFDSKNYDQDLFIYKKNYKFQHFQNRLQFMRQRLNNESKNEQISSFSHSNQ</sequence>
<feature type="compositionally biased region" description="Polar residues" evidence="1">
    <location>
        <begin position="43"/>
        <end position="57"/>
    </location>
</feature>
<dbReference type="OrthoDB" id="10670516at2759"/>
<dbReference type="InParanoid" id="A0A077ZXU8"/>
<keyword evidence="3" id="KW-1185">Reference proteome</keyword>
<feature type="region of interest" description="Disordered" evidence="1">
    <location>
        <begin position="19"/>
        <end position="57"/>
    </location>
</feature>
<name>A0A077ZXU8_STYLE</name>